<evidence type="ECO:0000256" key="9">
    <source>
        <dbReference type="ARBA" id="ARBA00023157"/>
    </source>
</evidence>
<evidence type="ECO:0000256" key="6">
    <source>
        <dbReference type="ARBA" id="ARBA00022889"/>
    </source>
</evidence>
<dbReference type="SMART" id="SM00408">
    <property type="entry name" value="IGc2"/>
    <property type="match status" value="1"/>
</dbReference>
<dbReference type="InterPro" id="IPR003598">
    <property type="entry name" value="Ig_sub2"/>
</dbReference>
<dbReference type="InterPro" id="IPR013783">
    <property type="entry name" value="Ig-like_fold"/>
</dbReference>
<keyword evidence="7 14" id="KW-1133">Transmembrane helix</keyword>
<dbReference type="FunFam" id="2.60.40.10:FF:000912">
    <property type="entry name" value="Myeloid cell surface antigen CD33"/>
    <property type="match status" value="1"/>
</dbReference>
<keyword evidence="2 14" id="KW-0812">Transmembrane</keyword>
<accession>A0A6G1A9A8</accession>
<reference evidence="16 17" key="1">
    <citation type="submission" date="2019-11" db="EMBL/GenBank/DDBJ databases">
        <authorList>
            <person name="Yang C."/>
            <person name="Li F."/>
        </authorList>
    </citation>
    <scope>NUCLEOTIDE SEQUENCE [LARGE SCALE GENOMIC DNA]</scope>
    <source>
        <strain evidence="16">KB4526</strain>
        <tissue evidence="16">Muscle</tissue>
    </source>
</reference>
<dbReference type="InterPro" id="IPR051036">
    <property type="entry name" value="SIGLEC"/>
</dbReference>
<dbReference type="PANTHER" id="PTHR12035:SF139">
    <property type="entry name" value="IG-LIKE DOMAIN-CONTAINING PROTEIN"/>
    <property type="match status" value="1"/>
</dbReference>
<keyword evidence="11" id="KW-0393">Immunoglobulin domain</keyword>
<dbReference type="InterPro" id="IPR003006">
    <property type="entry name" value="Ig/MHC_CS"/>
</dbReference>
<dbReference type="Pfam" id="PF13927">
    <property type="entry name" value="Ig_3"/>
    <property type="match status" value="1"/>
</dbReference>
<feature type="non-terminal residue" evidence="16">
    <location>
        <position position="1"/>
    </location>
</feature>
<dbReference type="SUPFAM" id="SSF48726">
    <property type="entry name" value="Immunoglobulin"/>
    <property type="match status" value="4"/>
</dbReference>
<dbReference type="GO" id="GO:0033691">
    <property type="term" value="F:sialic acid binding"/>
    <property type="evidence" value="ECO:0007669"/>
    <property type="project" value="TreeGrafter"/>
</dbReference>
<dbReference type="GO" id="GO:0030246">
    <property type="term" value="F:carbohydrate binding"/>
    <property type="evidence" value="ECO:0007669"/>
    <property type="project" value="UniProtKB-KW"/>
</dbReference>
<dbReference type="SMART" id="SM00409">
    <property type="entry name" value="IG"/>
    <property type="match status" value="3"/>
</dbReference>
<keyword evidence="3" id="KW-0732">Signal</keyword>
<evidence type="ECO:0000313" key="17">
    <source>
        <dbReference type="Proteomes" id="UP000475037"/>
    </source>
</evidence>
<evidence type="ECO:0000256" key="4">
    <source>
        <dbReference type="ARBA" id="ARBA00022734"/>
    </source>
</evidence>
<feature type="non-terminal residue" evidence="16">
    <location>
        <position position="558"/>
    </location>
</feature>
<keyword evidence="8 14" id="KW-0472">Membrane</keyword>
<evidence type="ECO:0000313" key="16">
    <source>
        <dbReference type="EMBL" id="KAF0872336.1"/>
    </source>
</evidence>
<dbReference type="Proteomes" id="UP000475037">
    <property type="component" value="Unassembled WGS sequence"/>
</dbReference>
<sequence length="558" mass="61317">GSQAQDPRFHLKVQKAVTVQEGLCVFVPCDFSHPQVQYNDSDPAHGYWFREGTHTGRGAPVATNNPGQKVEQETQGRFHLLGNPQDYNCSLDIRDARRSDSGAYFFRVERGPYVRYNYQWNWLSVRVTALTRTPDIHIQGPLESGQPSNITCSMPWACQRGTAPTFSWIGDALTSLDPRTHFSSVLTLIPRPQDHGTNLTCRVTFPGANVSTERTIQLNVSYASQNLTISVFRREGTAPEALGNGSSLPVQEGQSLHLVCVYDSNPPARLRWIRGSLTLQPLQPSDPGVLQLPRVELGDHGKYVCQAQHALGSLEASLSLLVKNPPKLFGPSCSWEGEGLHCTCSAQSQLPPSLHWRLGEGLLEVNHSNASLTVTSSSEGPWANSNLSFMEPLGSSLRLSCEAWNAHGEQSAVVQLLPGRPGPGTGALHGAIWGAGVTALLALCLCFITFFVVKTYRQKSTQKSAHRDDSQVTPTFLLQIERPAPMPFSRPIQGHLDKPWSDSPSDSPSAPPPPDPAASLPEKGQEELYYASLTFQGLRPHNFQEWETTEYAEIKIQT</sequence>
<keyword evidence="5" id="KW-0677">Repeat</keyword>
<dbReference type="FunFam" id="2.60.40.10:FF:000829">
    <property type="entry name" value="Sialic acid-binding Ig-like lectin 8"/>
    <property type="match status" value="1"/>
</dbReference>
<comment type="similarity">
    <text evidence="12">Belongs to the immunoglobulin superfamily. SIGLEC (sialic acid binding Ig-like lectin) family.</text>
</comment>
<evidence type="ECO:0000256" key="13">
    <source>
        <dbReference type="SAM" id="MobiDB-lite"/>
    </source>
</evidence>
<evidence type="ECO:0000256" key="5">
    <source>
        <dbReference type="ARBA" id="ARBA00022737"/>
    </source>
</evidence>
<evidence type="ECO:0000256" key="12">
    <source>
        <dbReference type="ARBA" id="ARBA00038361"/>
    </source>
</evidence>
<feature type="region of interest" description="Disordered" evidence="13">
    <location>
        <begin position="488"/>
        <end position="523"/>
    </location>
</feature>
<dbReference type="PROSITE" id="PS00290">
    <property type="entry name" value="IG_MHC"/>
    <property type="match status" value="1"/>
</dbReference>
<evidence type="ECO:0000256" key="14">
    <source>
        <dbReference type="SAM" id="Phobius"/>
    </source>
</evidence>
<keyword evidence="10" id="KW-0325">Glycoprotein</keyword>
<dbReference type="GO" id="GO:0007155">
    <property type="term" value="P:cell adhesion"/>
    <property type="evidence" value="ECO:0007669"/>
    <property type="project" value="UniProtKB-KW"/>
</dbReference>
<evidence type="ECO:0000256" key="10">
    <source>
        <dbReference type="ARBA" id="ARBA00023180"/>
    </source>
</evidence>
<evidence type="ECO:0000259" key="15">
    <source>
        <dbReference type="PROSITE" id="PS50835"/>
    </source>
</evidence>
<organism evidence="16 17">
    <name type="scientific">Crocuta crocuta</name>
    <name type="common">Spotted hyena</name>
    <dbReference type="NCBI Taxonomy" id="9678"/>
    <lineage>
        <taxon>Eukaryota</taxon>
        <taxon>Metazoa</taxon>
        <taxon>Chordata</taxon>
        <taxon>Craniata</taxon>
        <taxon>Vertebrata</taxon>
        <taxon>Euteleostomi</taxon>
        <taxon>Mammalia</taxon>
        <taxon>Eutheria</taxon>
        <taxon>Laurasiatheria</taxon>
        <taxon>Carnivora</taxon>
        <taxon>Feliformia</taxon>
        <taxon>Hyaenidae</taxon>
        <taxon>Crocuta</taxon>
    </lineage>
</organism>
<keyword evidence="9" id="KW-1015">Disulfide bond</keyword>
<dbReference type="EMBL" id="VOAJ01006359">
    <property type="protein sequence ID" value="KAF0872336.1"/>
    <property type="molecule type" value="Genomic_DNA"/>
</dbReference>
<keyword evidence="6" id="KW-0130">Cell adhesion</keyword>
<keyword evidence="4" id="KW-0430">Lectin</keyword>
<dbReference type="PROSITE" id="PS50835">
    <property type="entry name" value="IG_LIKE"/>
    <property type="match status" value="3"/>
</dbReference>
<gene>
    <name evidence="16" type="primary">Siglec5_0</name>
    <name evidence="16" type="ORF">FOF47_R00392</name>
</gene>
<evidence type="ECO:0000256" key="1">
    <source>
        <dbReference type="ARBA" id="ARBA00004479"/>
    </source>
</evidence>
<evidence type="ECO:0000256" key="8">
    <source>
        <dbReference type="ARBA" id="ARBA00023136"/>
    </source>
</evidence>
<protein>
    <submittedName>
        <fullName evidence="16">SIGL5 protein</fullName>
    </submittedName>
</protein>
<dbReference type="PANTHER" id="PTHR12035">
    <property type="entry name" value="SIALIC ACID BINDING IMMUNOGLOBULIN-LIKE LECTIN"/>
    <property type="match status" value="1"/>
</dbReference>
<evidence type="ECO:0000256" key="11">
    <source>
        <dbReference type="ARBA" id="ARBA00023319"/>
    </source>
</evidence>
<feature type="domain" description="Ig-like" evidence="15">
    <location>
        <begin position="239"/>
        <end position="319"/>
    </location>
</feature>
<evidence type="ECO:0000256" key="3">
    <source>
        <dbReference type="ARBA" id="ARBA00022729"/>
    </source>
</evidence>
<dbReference type="InterPro" id="IPR003599">
    <property type="entry name" value="Ig_sub"/>
</dbReference>
<name>A0A6G1A9A8_CROCR</name>
<feature type="domain" description="Ig-like" evidence="15">
    <location>
        <begin position="134"/>
        <end position="217"/>
    </location>
</feature>
<feature type="transmembrane region" description="Helical" evidence="14">
    <location>
        <begin position="431"/>
        <end position="453"/>
    </location>
</feature>
<feature type="domain" description="Ig-like" evidence="15">
    <location>
        <begin position="7"/>
        <end position="104"/>
    </location>
</feature>
<keyword evidence="17" id="KW-1185">Reference proteome</keyword>
<comment type="subcellular location">
    <subcellularLocation>
        <location evidence="1">Membrane</location>
        <topology evidence="1">Single-pass type I membrane protein</topology>
    </subcellularLocation>
</comment>
<dbReference type="Gene3D" id="2.60.40.10">
    <property type="entry name" value="Immunoglobulins"/>
    <property type="match status" value="4"/>
</dbReference>
<dbReference type="AlphaFoldDB" id="A0A6G1A9A8"/>
<proteinExistence type="inferred from homology"/>
<dbReference type="Pfam" id="PF07686">
    <property type="entry name" value="V-set"/>
    <property type="match status" value="1"/>
</dbReference>
<dbReference type="InterPro" id="IPR013106">
    <property type="entry name" value="Ig_V-set"/>
</dbReference>
<dbReference type="GO" id="GO:0005886">
    <property type="term" value="C:plasma membrane"/>
    <property type="evidence" value="ECO:0007669"/>
    <property type="project" value="TreeGrafter"/>
</dbReference>
<evidence type="ECO:0000256" key="7">
    <source>
        <dbReference type="ARBA" id="ARBA00022989"/>
    </source>
</evidence>
<dbReference type="InterPro" id="IPR007110">
    <property type="entry name" value="Ig-like_dom"/>
</dbReference>
<dbReference type="CDD" id="cd05712">
    <property type="entry name" value="IgV_CD33"/>
    <property type="match status" value="1"/>
</dbReference>
<comment type="caution">
    <text evidence="16">The sequence shown here is derived from an EMBL/GenBank/DDBJ whole genome shotgun (WGS) entry which is preliminary data.</text>
</comment>
<evidence type="ECO:0000256" key="2">
    <source>
        <dbReference type="ARBA" id="ARBA00022692"/>
    </source>
</evidence>
<dbReference type="InterPro" id="IPR036179">
    <property type="entry name" value="Ig-like_dom_sf"/>
</dbReference>